<accession>B9SHJ9</accession>
<proteinExistence type="predicted"/>
<dbReference type="Proteomes" id="UP000008311">
    <property type="component" value="Unassembled WGS sequence"/>
</dbReference>
<dbReference type="EMBL" id="EQ973963">
    <property type="protein sequence ID" value="EEF36958.1"/>
    <property type="molecule type" value="Genomic_DNA"/>
</dbReference>
<gene>
    <name evidence="1" type="ORF">RCOM_1122460</name>
</gene>
<sequence>MACFVLRTCLKVWPWAFPPQLEPDGTTNWNRELVVPELAMAREDSAQAL</sequence>
<reference evidence="2" key="1">
    <citation type="journal article" date="2010" name="Nat. Biotechnol.">
        <title>Draft genome sequence of the oilseed species Ricinus communis.</title>
        <authorList>
            <person name="Chan A.P."/>
            <person name="Crabtree J."/>
            <person name="Zhao Q."/>
            <person name="Lorenzi H."/>
            <person name="Orvis J."/>
            <person name="Puiu D."/>
            <person name="Melake-Berhan A."/>
            <person name="Jones K.M."/>
            <person name="Redman J."/>
            <person name="Chen G."/>
            <person name="Cahoon E.B."/>
            <person name="Gedil M."/>
            <person name="Stanke M."/>
            <person name="Haas B.J."/>
            <person name="Wortman J.R."/>
            <person name="Fraser-Liggett C.M."/>
            <person name="Ravel J."/>
            <person name="Rabinowicz P.D."/>
        </authorList>
    </citation>
    <scope>NUCLEOTIDE SEQUENCE [LARGE SCALE GENOMIC DNA]</scope>
    <source>
        <strain evidence="2">cv. Hale</strain>
    </source>
</reference>
<keyword evidence="2" id="KW-1185">Reference proteome</keyword>
<protein>
    <submittedName>
        <fullName evidence="1">Uncharacterized protein</fullName>
    </submittedName>
</protein>
<dbReference type="InParanoid" id="B9SHJ9"/>
<name>B9SHJ9_RICCO</name>
<organism evidence="1 2">
    <name type="scientific">Ricinus communis</name>
    <name type="common">Castor bean</name>
    <dbReference type="NCBI Taxonomy" id="3988"/>
    <lineage>
        <taxon>Eukaryota</taxon>
        <taxon>Viridiplantae</taxon>
        <taxon>Streptophyta</taxon>
        <taxon>Embryophyta</taxon>
        <taxon>Tracheophyta</taxon>
        <taxon>Spermatophyta</taxon>
        <taxon>Magnoliopsida</taxon>
        <taxon>eudicotyledons</taxon>
        <taxon>Gunneridae</taxon>
        <taxon>Pentapetalae</taxon>
        <taxon>rosids</taxon>
        <taxon>fabids</taxon>
        <taxon>Malpighiales</taxon>
        <taxon>Euphorbiaceae</taxon>
        <taxon>Acalyphoideae</taxon>
        <taxon>Acalypheae</taxon>
        <taxon>Ricinus</taxon>
    </lineage>
</organism>
<dbReference type="AlphaFoldDB" id="B9SHJ9"/>
<evidence type="ECO:0000313" key="1">
    <source>
        <dbReference type="EMBL" id="EEF36958.1"/>
    </source>
</evidence>
<evidence type="ECO:0000313" key="2">
    <source>
        <dbReference type="Proteomes" id="UP000008311"/>
    </source>
</evidence>